<evidence type="ECO:0000313" key="2">
    <source>
        <dbReference type="EMBL" id="SED78979.1"/>
    </source>
</evidence>
<dbReference type="Gene3D" id="1.25.40.10">
    <property type="entry name" value="Tetratricopeptide repeat domain"/>
    <property type="match status" value="1"/>
</dbReference>
<dbReference type="GO" id="GO:0006355">
    <property type="term" value="P:regulation of DNA-templated transcription"/>
    <property type="evidence" value="ECO:0007669"/>
    <property type="project" value="InterPro"/>
</dbReference>
<dbReference type="InterPro" id="IPR016032">
    <property type="entry name" value="Sig_transdc_resp-reg_C-effctor"/>
</dbReference>
<dbReference type="PROSITE" id="PS50043">
    <property type="entry name" value="HTH_LUXR_2"/>
    <property type="match status" value="1"/>
</dbReference>
<gene>
    <name evidence="2" type="ORF">SAMN04490220_5558</name>
</gene>
<dbReference type="SMART" id="SM00421">
    <property type="entry name" value="HTH_LUXR"/>
    <property type="match status" value="1"/>
</dbReference>
<dbReference type="PRINTS" id="PR00038">
    <property type="entry name" value="HTHLUXR"/>
</dbReference>
<dbReference type="OrthoDB" id="9812579at2"/>
<dbReference type="SUPFAM" id="SSF52540">
    <property type="entry name" value="P-loop containing nucleoside triphosphate hydrolases"/>
    <property type="match status" value="1"/>
</dbReference>
<dbReference type="Pfam" id="PF00196">
    <property type="entry name" value="GerE"/>
    <property type="match status" value="1"/>
</dbReference>
<dbReference type="RefSeq" id="WP_073361761.1">
    <property type="nucleotide sequence ID" value="NZ_FNTL01000004.1"/>
</dbReference>
<protein>
    <submittedName>
        <fullName evidence="2">Predicted ATPase</fullName>
    </submittedName>
</protein>
<sequence length="769" mass="83293">MTARVPGNLPAEVTSFVGRRRELAEAGQLLRTARLLTLAGPGGIGKSRMARQIAVEARRSFPDGAWLVELADLANGEMAPSVIGSALGLFHTTTSPVTDLVEHFQGKQLLLIVDNCEHIVDSVAALLGTLLTSVPTLRILATSRQVLGVEGEVVLPVRPLSTPMPDRPIAAGSDAVTLFAERATTALPGFTVDEDNRALVTGICQRLDGVPLAIELAAARLRAYSLEDILRRLDDSLHVLVSTLRTAPERHRTLESTLDWSYRLCSSAEQILWARLSVFADGFTVDAAEEVCAGDSVPRHEVFDLIAGLVDKSIVSRDGEAHGREARLQMLGLLRGFGAERLRESGEERAVRLCHRNYFRALALRGSTDYFSPREFEWSRRVRREHANIRAAVEFCQTELHDFTAILEIAAPLQLYRVGASFVVEEHRWLNTALDHDVEASEIRARALAACSYAASLMGDGDEGEQRAIESGALAKQLGLEQVVADAACSIARASFFRGDSARTFELAREAAAICQEVGNAAGACDALYRAAVTAFGMGDHRASEYAEASLALATEHGSPFRIASGLWIAGLQDWRDGKQERATTRLREALTLYHSVGFLAGIAMCCEALAGAATSEGDYERAACLRGAADTRWRGSAAPFPQAVVRSLHTEPVDDAIHRALSETQYEAAFGRGAAFSVEETVEYAVAGRSQPSAPRAASTSEPVQLTRREAEVAELVARGLSNRDIAVKLVIAQRTAEGHVERILSKLGFRSRAQIAAWVTERGQTQK</sequence>
<dbReference type="PRINTS" id="PR00364">
    <property type="entry name" value="DISEASERSIST"/>
</dbReference>
<name>A0A1H5DJF6_RHOJO</name>
<dbReference type="PANTHER" id="PTHR47691">
    <property type="entry name" value="REGULATOR-RELATED"/>
    <property type="match status" value="1"/>
</dbReference>
<reference evidence="3" key="1">
    <citation type="submission" date="2016-10" db="EMBL/GenBank/DDBJ databases">
        <authorList>
            <person name="Varghese N."/>
        </authorList>
    </citation>
    <scope>NUCLEOTIDE SEQUENCE [LARGE SCALE GENOMIC DNA]</scope>
    <source>
        <strain evidence="3">DSM 44719</strain>
    </source>
</reference>
<organism evidence="2 3">
    <name type="scientific">Rhodococcus jostii</name>
    <dbReference type="NCBI Taxonomy" id="132919"/>
    <lineage>
        <taxon>Bacteria</taxon>
        <taxon>Bacillati</taxon>
        <taxon>Actinomycetota</taxon>
        <taxon>Actinomycetes</taxon>
        <taxon>Mycobacteriales</taxon>
        <taxon>Nocardiaceae</taxon>
        <taxon>Rhodococcus</taxon>
    </lineage>
</organism>
<dbReference type="PANTHER" id="PTHR47691:SF3">
    <property type="entry name" value="HTH-TYPE TRANSCRIPTIONAL REGULATOR RV0890C-RELATED"/>
    <property type="match status" value="1"/>
</dbReference>
<evidence type="ECO:0000313" key="3">
    <source>
        <dbReference type="Proteomes" id="UP000183407"/>
    </source>
</evidence>
<dbReference type="Gene3D" id="3.40.50.300">
    <property type="entry name" value="P-loop containing nucleotide triphosphate hydrolases"/>
    <property type="match status" value="1"/>
</dbReference>
<feature type="domain" description="HTH luxR-type" evidence="1">
    <location>
        <begin position="700"/>
        <end position="765"/>
    </location>
</feature>
<evidence type="ECO:0000259" key="1">
    <source>
        <dbReference type="PROSITE" id="PS50043"/>
    </source>
</evidence>
<dbReference type="InterPro" id="IPR011990">
    <property type="entry name" value="TPR-like_helical_dom_sf"/>
</dbReference>
<dbReference type="SUPFAM" id="SSF46894">
    <property type="entry name" value="C-terminal effector domain of the bipartite response regulators"/>
    <property type="match status" value="1"/>
</dbReference>
<dbReference type="GO" id="GO:0003677">
    <property type="term" value="F:DNA binding"/>
    <property type="evidence" value="ECO:0007669"/>
    <property type="project" value="InterPro"/>
</dbReference>
<dbReference type="Proteomes" id="UP000183407">
    <property type="component" value="Unassembled WGS sequence"/>
</dbReference>
<dbReference type="InterPro" id="IPR036388">
    <property type="entry name" value="WH-like_DNA-bd_sf"/>
</dbReference>
<dbReference type="EMBL" id="FNTL01000004">
    <property type="protein sequence ID" value="SED78979.1"/>
    <property type="molecule type" value="Genomic_DNA"/>
</dbReference>
<proteinExistence type="predicted"/>
<dbReference type="InterPro" id="IPR000792">
    <property type="entry name" value="Tscrpt_reg_LuxR_C"/>
</dbReference>
<dbReference type="Gene3D" id="1.10.10.10">
    <property type="entry name" value="Winged helix-like DNA-binding domain superfamily/Winged helix DNA-binding domain"/>
    <property type="match status" value="1"/>
</dbReference>
<dbReference type="AlphaFoldDB" id="A0A1H5DJF6"/>
<accession>A0A1H5DJF6</accession>
<dbReference type="SUPFAM" id="SSF48452">
    <property type="entry name" value="TPR-like"/>
    <property type="match status" value="1"/>
</dbReference>
<dbReference type="InterPro" id="IPR027417">
    <property type="entry name" value="P-loop_NTPase"/>
</dbReference>
<dbReference type="CDD" id="cd06170">
    <property type="entry name" value="LuxR_C_like"/>
    <property type="match status" value="1"/>
</dbReference>